<comment type="caution">
    <text evidence="3">The sequence shown here is derived from an EMBL/GenBank/DDBJ whole genome shotgun (WGS) entry which is preliminary data.</text>
</comment>
<dbReference type="PANTHER" id="PTHR30327">
    <property type="entry name" value="UNCHARACTERIZED PROTEIN YQGE"/>
    <property type="match status" value="1"/>
</dbReference>
<dbReference type="Pfam" id="PF02622">
    <property type="entry name" value="DUF179"/>
    <property type="match status" value="1"/>
</dbReference>
<dbReference type="InterPro" id="IPR003774">
    <property type="entry name" value="AlgH-like"/>
</dbReference>
<reference evidence="3 4" key="1">
    <citation type="submission" date="2019-02" db="EMBL/GenBank/DDBJ databases">
        <title>Prokaryotic population dynamics and viral predation in marine succession experiment using metagenomics: the confinement effect.</title>
        <authorList>
            <person name="Haro-Moreno J.M."/>
            <person name="Rodriguez-Valera F."/>
            <person name="Lopez-Perez M."/>
        </authorList>
    </citation>
    <scope>NUCLEOTIDE SEQUENCE [LARGE SCALE GENOMIC DNA]</scope>
    <source>
        <strain evidence="3">MED-G158</strain>
    </source>
</reference>
<gene>
    <name evidence="3" type="ORF">EVA69_00030</name>
</gene>
<accession>A0A520S745</accession>
<name>A0A520S745_9GAMM</name>
<dbReference type="HAMAP" id="MF_00758">
    <property type="entry name" value="UPF0301"/>
    <property type="match status" value="1"/>
</dbReference>
<organism evidence="3 4">
    <name type="scientific">OM182 bacterium</name>
    <dbReference type="NCBI Taxonomy" id="2510334"/>
    <lineage>
        <taxon>Bacteria</taxon>
        <taxon>Pseudomonadati</taxon>
        <taxon>Pseudomonadota</taxon>
        <taxon>Gammaproteobacteria</taxon>
        <taxon>OMG group</taxon>
        <taxon>OM182 clade</taxon>
    </lineage>
</organism>
<comment type="similarity">
    <text evidence="1 2">Belongs to the UPF0301 (AlgH) family.</text>
</comment>
<dbReference type="NCBIfam" id="NF001266">
    <property type="entry name" value="PRK00228.1-1"/>
    <property type="match status" value="1"/>
</dbReference>
<dbReference type="PANTHER" id="PTHR30327:SF1">
    <property type="entry name" value="UPF0301 PROTEIN YQGE"/>
    <property type="match status" value="1"/>
</dbReference>
<protein>
    <recommendedName>
        <fullName evidence="2">UPF0301 protein EVA69_00030</fullName>
    </recommendedName>
</protein>
<evidence type="ECO:0000313" key="3">
    <source>
        <dbReference type="EMBL" id="RZO78297.1"/>
    </source>
</evidence>
<dbReference type="GO" id="GO:0005829">
    <property type="term" value="C:cytosol"/>
    <property type="evidence" value="ECO:0007669"/>
    <property type="project" value="TreeGrafter"/>
</dbReference>
<dbReference type="AlphaFoldDB" id="A0A520S745"/>
<dbReference type="Gene3D" id="3.40.1740.10">
    <property type="entry name" value="VC0467-like"/>
    <property type="match status" value="1"/>
</dbReference>
<dbReference type="SUPFAM" id="SSF143456">
    <property type="entry name" value="VC0467-like"/>
    <property type="match status" value="1"/>
</dbReference>
<proteinExistence type="inferred from homology"/>
<dbReference type="EMBL" id="SHAH01000001">
    <property type="protein sequence ID" value="RZO78297.1"/>
    <property type="molecule type" value="Genomic_DNA"/>
</dbReference>
<evidence type="ECO:0000313" key="4">
    <source>
        <dbReference type="Proteomes" id="UP000320404"/>
    </source>
</evidence>
<evidence type="ECO:0000256" key="1">
    <source>
        <dbReference type="ARBA" id="ARBA00009600"/>
    </source>
</evidence>
<evidence type="ECO:0000256" key="2">
    <source>
        <dbReference type="HAMAP-Rule" id="MF_00758"/>
    </source>
</evidence>
<dbReference type="Proteomes" id="UP000320404">
    <property type="component" value="Unassembled WGS sequence"/>
</dbReference>
<sequence>MSDNTQSHYLENQFLIAMPQMLDSYFANTVTYLWKHNEQGALGIVINKPLLACISDIFDELDIECAVAEGPFREQHVLAGGPVERDKGFIIHDAGENWESSVTVTPEISVCTSKTILQDIAKGAGPNNYVVALGCAGWDAGQLEREIGENAWLTAPASSELIFSNDYAGKAHEAAAALGIDLQQISPEAGHS</sequence>